<dbReference type="InterPro" id="IPR036397">
    <property type="entry name" value="RNaseH_sf"/>
</dbReference>
<evidence type="ECO:0000256" key="1">
    <source>
        <dbReference type="ARBA" id="ARBA00004123"/>
    </source>
</evidence>
<feature type="domain" description="Exonuclease" evidence="8">
    <location>
        <begin position="413"/>
        <end position="558"/>
    </location>
</feature>
<keyword evidence="3" id="KW-0540">Nuclease</keyword>
<protein>
    <recommendedName>
        <fullName evidence="8">Exonuclease domain-containing protein</fullName>
    </recommendedName>
</protein>
<dbReference type="Proteomes" id="UP000001074">
    <property type="component" value="Unassembled WGS sequence"/>
</dbReference>
<evidence type="ECO:0000256" key="2">
    <source>
        <dbReference type="ARBA" id="ARBA00006357"/>
    </source>
</evidence>
<reference evidence="9 10" key="1">
    <citation type="journal article" date="2011" name="Nature">
        <title>A high-resolution map of human evolutionary constraint using 29 mammals.</title>
        <authorList>
            <person name="Lindblad-Toh K."/>
            <person name="Garber M."/>
            <person name="Zuk O."/>
            <person name="Lin M.F."/>
            <person name="Parker B.J."/>
            <person name="Washietl S."/>
            <person name="Kheradpour P."/>
            <person name="Ernst J."/>
            <person name="Jordan G."/>
            <person name="Mauceli E."/>
            <person name="Ward L.D."/>
            <person name="Lowe C.B."/>
            <person name="Holloway A.K."/>
            <person name="Clamp M."/>
            <person name="Gnerre S."/>
            <person name="Alfoldi J."/>
            <person name="Beal K."/>
            <person name="Chang J."/>
            <person name="Clawson H."/>
            <person name="Cuff J."/>
            <person name="Di Palma F."/>
            <person name="Fitzgerald S."/>
            <person name="Flicek P."/>
            <person name="Guttman M."/>
            <person name="Hubisz M.J."/>
            <person name="Jaffe D.B."/>
            <person name="Jungreis I."/>
            <person name="Kent W.J."/>
            <person name="Kostka D."/>
            <person name="Lara M."/>
            <person name="Martins A.L."/>
            <person name="Massingham T."/>
            <person name="Moltke I."/>
            <person name="Raney B.J."/>
            <person name="Rasmussen M.D."/>
            <person name="Robinson J."/>
            <person name="Stark A."/>
            <person name="Vilella A.J."/>
            <person name="Wen J."/>
            <person name="Xie X."/>
            <person name="Zody M.C."/>
            <person name="Baldwin J."/>
            <person name="Bloom T."/>
            <person name="Chin C.W."/>
            <person name="Heiman D."/>
            <person name="Nicol R."/>
            <person name="Nusbaum C."/>
            <person name="Young S."/>
            <person name="Wilkinson J."/>
            <person name="Worley K.C."/>
            <person name="Kovar C.L."/>
            <person name="Muzny D.M."/>
            <person name="Gibbs R.A."/>
            <person name="Cree A."/>
            <person name="Dihn H.H."/>
            <person name="Fowler G."/>
            <person name="Jhangiani S."/>
            <person name="Joshi V."/>
            <person name="Lee S."/>
            <person name="Lewis L.R."/>
            <person name="Nazareth L.V."/>
            <person name="Okwuonu G."/>
            <person name="Santibanez J."/>
            <person name="Warren W.C."/>
            <person name="Mardis E.R."/>
            <person name="Weinstock G.M."/>
            <person name="Wilson R.K."/>
            <person name="Delehaunty K."/>
            <person name="Dooling D."/>
            <person name="Fronik C."/>
            <person name="Fulton L."/>
            <person name="Fulton B."/>
            <person name="Graves T."/>
            <person name="Minx P."/>
            <person name="Sodergren E."/>
            <person name="Birney E."/>
            <person name="Margulies E.H."/>
            <person name="Herrero J."/>
            <person name="Green E.D."/>
            <person name="Haussler D."/>
            <person name="Siepel A."/>
            <person name="Goldman N."/>
            <person name="Pollard K.S."/>
            <person name="Pedersen J.S."/>
            <person name="Lander E.S."/>
            <person name="Kellis M."/>
        </authorList>
    </citation>
    <scope>NUCLEOTIDE SEQUENCE [LARGE SCALE GENOMIC DNA]</scope>
</reference>
<dbReference type="InterPro" id="IPR034922">
    <property type="entry name" value="REX1-like_exo"/>
</dbReference>
<dbReference type="GO" id="GO:0004527">
    <property type="term" value="F:exonuclease activity"/>
    <property type="evidence" value="ECO:0007669"/>
    <property type="project" value="UniProtKB-KW"/>
</dbReference>
<dbReference type="InParanoid" id="G1PY64"/>
<dbReference type="PANTHER" id="PTHR12801:SF62">
    <property type="entry name" value="RNA EXONUCLEASE 1 HOMOLOG"/>
    <property type="match status" value="1"/>
</dbReference>
<dbReference type="GeneTree" id="ENSGT00940000158590"/>
<keyword evidence="6" id="KW-0539">Nucleus</keyword>
<dbReference type="InterPro" id="IPR013520">
    <property type="entry name" value="Ribonucl_H"/>
</dbReference>
<dbReference type="SUPFAM" id="SSF53098">
    <property type="entry name" value="Ribonuclease H-like"/>
    <property type="match status" value="1"/>
</dbReference>
<dbReference type="AlphaFoldDB" id="G1PY64"/>
<accession>G1PY64</accession>
<dbReference type="GO" id="GO:0010629">
    <property type="term" value="P:negative regulation of gene expression"/>
    <property type="evidence" value="ECO:0007669"/>
    <property type="project" value="UniProtKB-ARBA"/>
</dbReference>
<dbReference type="InterPro" id="IPR012337">
    <property type="entry name" value="RNaseH-like_sf"/>
</dbReference>
<dbReference type="SMART" id="SM00479">
    <property type="entry name" value="EXOIII"/>
    <property type="match status" value="1"/>
</dbReference>
<evidence type="ECO:0000256" key="3">
    <source>
        <dbReference type="ARBA" id="ARBA00022722"/>
    </source>
</evidence>
<proteinExistence type="inferred from homology"/>
<dbReference type="FunFam" id="3.30.420.10:FF:000031">
    <property type="entry name" value="RNA exonuclease 1"/>
    <property type="match status" value="1"/>
</dbReference>
<reference evidence="9" key="2">
    <citation type="submission" date="2025-08" db="UniProtKB">
        <authorList>
            <consortium name="Ensembl"/>
        </authorList>
    </citation>
    <scope>IDENTIFICATION</scope>
</reference>
<comment type="subcellular location">
    <subcellularLocation>
        <location evidence="1">Nucleus</location>
    </subcellularLocation>
</comment>
<evidence type="ECO:0000256" key="4">
    <source>
        <dbReference type="ARBA" id="ARBA00022801"/>
    </source>
</evidence>
<comment type="similarity">
    <text evidence="2">Belongs to the REXO1/REXO3 family.</text>
</comment>
<dbReference type="Ensembl" id="ENSMLUT00000027989.1">
    <property type="protein sequence ID" value="ENSMLUP00000016396.1"/>
    <property type="gene ID" value="ENSMLUG00000022328.1"/>
</dbReference>
<name>G1PY64_MYOLU</name>
<dbReference type="InterPro" id="IPR047021">
    <property type="entry name" value="REXO1/3/4-like"/>
</dbReference>
<evidence type="ECO:0000256" key="5">
    <source>
        <dbReference type="ARBA" id="ARBA00022839"/>
    </source>
</evidence>
<sequence length="558" mass="60585">SSPLRATAPSWFPPGHLQAQEAELDASCPAPTLVPLPHCQWTCHQTIGPGSLLPVPPQKSWAPKYLIIQPESVRRGLAPRTELCDLLQGAEEAPMESASLPQAAQQPAKEPRSIHLSDARDKKKIVRVPMPCLAAGAKRRLPASSSPPPKNQGLGSQIPEACAPSGQTSMVTSTVPPKCVAHGPPMQSSQKPVPPKECGVKVPTVTRQRHLSLFMDEGLKSCSSSQEATGKELKEEKAVYHQSPSKRIGQEVATNTFHKMQGLHPDSPPGEDPLQGAALYQSLKEHLLTQAQLKENGYPFAHPTLPRGAVLFTAQEKQPQDSSCRLCCRCGTQYLVAPSGSCVHQEEYHYHWGRLRPTPAAGGWEIQYTCCSAPIGSPGCQVAQQHVQDSRQQDLQDFVQTLAKDLPPGAHPGIYALDCEMCYTTSGLELTRISVVDSALQVIYDTFVRPDRDIVDFNTRFSGVTAADLAHTSASLRDVQATLLTLFNAHTILIGHSLQSDLLALKLIHGTVLDTSVLFPHCRGLPYKRSLRNLTAHYLGHVIQDRVDGHSSSEDASA</sequence>
<feature type="region of interest" description="Disordered" evidence="7">
    <location>
        <begin position="136"/>
        <end position="157"/>
    </location>
</feature>
<evidence type="ECO:0000313" key="9">
    <source>
        <dbReference type="Ensembl" id="ENSMLUP00000016396.1"/>
    </source>
</evidence>
<feature type="region of interest" description="Disordered" evidence="7">
    <location>
        <begin position="92"/>
        <end position="116"/>
    </location>
</feature>
<dbReference type="Pfam" id="PF15870">
    <property type="entry name" value="EloA-BP1"/>
    <property type="match status" value="2"/>
</dbReference>
<keyword evidence="5" id="KW-0269">Exonuclease</keyword>
<evidence type="ECO:0000313" key="10">
    <source>
        <dbReference type="Proteomes" id="UP000001074"/>
    </source>
</evidence>
<organism evidence="9 10">
    <name type="scientific">Myotis lucifugus</name>
    <name type="common">Little brown bat</name>
    <dbReference type="NCBI Taxonomy" id="59463"/>
    <lineage>
        <taxon>Eukaryota</taxon>
        <taxon>Metazoa</taxon>
        <taxon>Chordata</taxon>
        <taxon>Craniata</taxon>
        <taxon>Vertebrata</taxon>
        <taxon>Euteleostomi</taxon>
        <taxon>Mammalia</taxon>
        <taxon>Eutheria</taxon>
        <taxon>Laurasiatheria</taxon>
        <taxon>Chiroptera</taxon>
        <taxon>Yangochiroptera</taxon>
        <taxon>Vespertilionidae</taxon>
        <taxon>Myotis</taxon>
    </lineage>
</organism>
<keyword evidence="4" id="KW-0378">Hydrolase</keyword>
<dbReference type="GO" id="GO:0003676">
    <property type="term" value="F:nucleic acid binding"/>
    <property type="evidence" value="ECO:0007669"/>
    <property type="project" value="InterPro"/>
</dbReference>
<reference evidence="9" key="3">
    <citation type="submission" date="2025-09" db="UniProtKB">
        <authorList>
            <consortium name="Ensembl"/>
        </authorList>
    </citation>
    <scope>IDENTIFICATION</scope>
</reference>
<evidence type="ECO:0000259" key="8">
    <source>
        <dbReference type="SMART" id="SM00479"/>
    </source>
</evidence>
<dbReference type="PANTHER" id="PTHR12801">
    <property type="entry name" value="RNA EXONUCLEASE REXO1 / RECO3 FAMILY MEMBER-RELATED"/>
    <property type="match status" value="1"/>
</dbReference>
<keyword evidence="10" id="KW-1185">Reference proteome</keyword>
<dbReference type="STRING" id="59463.ENSMLUP00000016396"/>
<dbReference type="CDD" id="cd06145">
    <property type="entry name" value="REX1_like"/>
    <property type="match status" value="1"/>
</dbReference>
<dbReference type="GO" id="GO:0005634">
    <property type="term" value="C:nucleus"/>
    <property type="evidence" value="ECO:0007669"/>
    <property type="project" value="UniProtKB-SubCell"/>
</dbReference>
<dbReference type="EMBL" id="AAPE02051902">
    <property type="status" value="NOT_ANNOTATED_CDS"/>
    <property type="molecule type" value="Genomic_DNA"/>
</dbReference>
<dbReference type="Gene3D" id="3.30.420.10">
    <property type="entry name" value="Ribonuclease H-like superfamily/Ribonuclease H"/>
    <property type="match status" value="1"/>
</dbReference>
<evidence type="ECO:0000256" key="6">
    <source>
        <dbReference type="ARBA" id="ARBA00023242"/>
    </source>
</evidence>
<dbReference type="HOGENOM" id="CLU_022453_5_2_1"/>
<dbReference type="InterPro" id="IPR031736">
    <property type="entry name" value="REXO1-like_dom"/>
</dbReference>
<evidence type="ECO:0000256" key="7">
    <source>
        <dbReference type="SAM" id="MobiDB-lite"/>
    </source>
</evidence>
<dbReference type="eggNOG" id="KOG2248">
    <property type="taxonomic scope" value="Eukaryota"/>
</dbReference>